<feature type="domain" description="Glycosyltransferase 2-like" evidence="1">
    <location>
        <begin position="10"/>
        <end position="175"/>
    </location>
</feature>
<dbReference type="Proteomes" id="UP000571018">
    <property type="component" value="Unassembled WGS sequence"/>
</dbReference>
<dbReference type="RefSeq" id="WP_218931861.1">
    <property type="nucleotide sequence ID" value="NZ_JACAOA010000047.1"/>
</dbReference>
<organism evidence="2 3">
    <name type="scientific">Ruoffia halotolerans</name>
    <dbReference type="NCBI Taxonomy" id="2748684"/>
    <lineage>
        <taxon>Bacteria</taxon>
        <taxon>Bacillati</taxon>
        <taxon>Bacillota</taxon>
        <taxon>Bacilli</taxon>
        <taxon>Lactobacillales</taxon>
        <taxon>Aerococcaceae</taxon>
        <taxon>Ruoffia</taxon>
    </lineage>
</organism>
<keyword evidence="2" id="KW-0808">Transferase</keyword>
<dbReference type="InterPro" id="IPR029044">
    <property type="entry name" value="Nucleotide-diphossugar_trans"/>
</dbReference>
<keyword evidence="3" id="KW-1185">Reference proteome</keyword>
<dbReference type="PANTHER" id="PTHR22916:SF3">
    <property type="entry name" value="UDP-GLCNAC:BETAGAL BETA-1,3-N-ACETYLGLUCOSAMINYLTRANSFERASE-LIKE PROTEIN 1"/>
    <property type="match status" value="1"/>
</dbReference>
<protein>
    <submittedName>
        <fullName evidence="2">Glycosyltransferase family 2 protein</fullName>
    </submittedName>
</protein>
<evidence type="ECO:0000313" key="2">
    <source>
        <dbReference type="EMBL" id="MBA5730208.1"/>
    </source>
</evidence>
<dbReference type="PANTHER" id="PTHR22916">
    <property type="entry name" value="GLYCOSYLTRANSFERASE"/>
    <property type="match status" value="1"/>
</dbReference>
<comment type="caution">
    <text evidence="2">The sequence shown here is derived from an EMBL/GenBank/DDBJ whole genome shotgun (WGS) entry which is preliminary data.</text>
</comment>
<evidence type="ECO:0000259" key="1">
    <source>
        <dbReference type="Pfam" id="PF00535"/>
    </source>
</evidence>
<proteinExistence type="predicted"/>
<dbReference type="AlphaFoldDB" id="A0A839A927"/>
<name>A0A839A927_9LACT</name>
<dbReference type="Pfam" id="PF00535">
    <property type="entry name" value="Glycos_transf_2"/>
    <property type="match status" value="1"/>
</dbReference>
<sequence>MNNKANLNLSIVIPHYNSWSELNSLLKTIPTNSISVIVVDDNSIDSESNLSEFQEKFPDVTFLVNTSGNKGAGAARNIGINKVSTQWIMFADADDLFIDNFENNINKYFNSKFDVIYFEPTSFKTGNVIRSKRHIPYKNLISQFNNEPTLKNELLLRCGFYVPWAKLIRKSLIDEFDIKFEEIQYSNDLLFSAKIGIKAKEILAVNQVIYSVRESDTSLTSNMDSRKFKIRFNAWLRYVDYLKSNLNEREYKVLNLTAFSQIIHIFRNKLGLKSFFYAIRESYKRNIPIIRLEDFIKRIK</sequence>
<evidence type="ECO:0000313" key="3">
    <source>
        <dbReference type="Proteomes" id="UP000571018"/>
    </source>
</evidence>
<dbReference type="CDD" id="cd00761">
    <property type="entry name" value="Glyco_tranf_GTA_type"/>
    <property type="match status" value="1"/>
</dbReference>
<accession>A0A839A927</accession>
<dbReference type="SUPFAM" id="SSF53448">
    <property type="entry name" value="Nucleotide-diphospho-sugar transferases"/>
    <property type="match status" value="1"/>
</dbReference>
<dbReference type="GO" id="GO:0016758">
    <property type="term" value="F:hexosyltransferase activity"/>
    <property type="evidence" value="ECO:0007669"/>
    <property type="project" value="UniProtKB-ARBA"/>
</dbReference>
<dbReference type="InterPro" id="IPR001173">
    <property type="entry name" value="Glyco_trans_2-like"/>
</dbReference>
<reference evidence="2 3" key="1">
    <citation type="submission" date="2020-06" db="EMBL/GenBank/DDBJ databases">
        <title>Reclassification of Facklamia ignava, Facklamia soureckii and Facklami tabacinasalis as Falseniella iganva gen. nov., comb. nov., Hutsoniella ignava gen. nov., comb. nov., and Ruoffia tabacinasalis gen. nov., comb. nov and description of Ruoffia haltotolerans sp. nov., isolated from hypersaline Inland Sea of Qatar.</title>
        <authorList>
            <person name="Fotedar R."/>
            <person name="Sankaranarayanan K."/>
            <person name="Lawson P."/>
            <person name="Caldwell M."/>
            <person name="Zeyara A."/>
            <person name="Al Malki A."/>
            <person name="Ali M."/>
        </authorList>
    </citation>
    <scope>NUCLEOTIDE SEQUENCE [LARGE SCALE GENOMIC DNA]</scope>
    <source>
        <strain evidence="2 3">INB8</strain>
    </source>
</reference>
<dbReference type="EMBL" id="JACAOA010000047">
    <property type="protein sequence ID" value="MBA5730208.1"/>
    <property type="molecule type" value="Genomic_DNA"/>
</dbReference>
<dbReference type="Gene3D" id="3.90.550.10">
    <property type="entry name" value="Spore Coat Polysaccharide Biosynthesis Protein SpsA, Chain A"/>
    <property type="match status" value="1"/>
</dbReference>
<gene>
    <name evidence="2" type="ORF">HW423_10485</name>
</gene>